<feature type="region of interest" description="Disordered" evidence="1">
    <location>
        <begin position="202"/>
        <end position="223"/>
    </location>
</feature>
<feature type="transmembrane region" description="Helical" evidence="2">
    <location>
        <begin position="49"/>
        <end position="74"/>
    </location>
</feature>
<dbReference type="RefSeq" id="WP_080915392.1">
    <property type="nucleotide sequence ID" value="NZ_CP020472.1"/>
</dbReference>
<dbReference type="EMBL" id="CP020472">
    <property type="protein sequence ID" value="ARD21828.1"/>
    <property type="molecule type" value="Genomic_DNA"/>
</dbReference>
<keyword evidence="2" id="KW-1133">Transmembrane helix</keyword>
<proteinExistence type="predicted"/>
<keyword evidence="2" id="KW-0472">Membrane</keyword>
<dbReference type="InterPro" id="IPR007462">
    <property type="entry name" value="COV1-like"/>
</dbReference>
<dbReference type="Proteomes" id="UP000191820">
    <property type="component" value="Chromosome"/>
</dbReference>
<accession>A0ABM6JIL1</accession>
<dbReference type="Pfam" id="PF04367">
    <property type="entry name" value="DUF502"/>
    <property type="match status" value="1"/>
</dbReference>
<dbReference type="PANTHER" id="PTHR31876">
    <property type="entry name" value="COV-LIKE PROTEIN 1"/>
    <property type="match status" value="1"/>
</dbReference>
<evidence type="ECO:0000313" key="3">
    <source>
        <dbReference type="EMBL" id="ARD21828.1"/>
    </source>
</evidence>
<evidence type="ECO:0000313" key="4">
    <source>
        <dbReference type="Proteomes" id="UP000191820"/>
    </source>
</evidence>
<organism evidence="3 4">
    <name type="scientific">Shewanella japonica</name>
    <dbReference type="NCBI Taxonomy" id="93973"/>
    <lineage>
        <taxon>Bacteria</taxon>
        <taxon>Pseudomonadati</taxon>
        <taxon>Pseudomonadota</taxon>
        <taxon>Gammaproteobacteria</taxon>
        <taxon>Alteromonadales</taxon>
        <taxon>Shewanellaceae</taxon>
        <taxon>Shewanella</taxon>
    </lineage>
</organism>
<name>A0ABM6JIL1_9GAMM</name>
<feature type="transmembrane region" description="Helical" evidence="2">
    <location>
        <begin position="12"/>
        <end position="29"/>
    </location>
</feature>
<gene>
    <name evidence="3" type="ORF">SJ2017_1509</name>
</gene>
<evidence type="ECO:0008006" key="5">
    <source>
        <dbReference type="Google" id="ProtNLM"/>
    </source>
</evidence>
<dbReference type="PANTHER" id="PTHR31876:SF26">
    <property type="entry name" value="PROTEIN LIKE COV 2"/>
    <property type="match status" value="1"/>
</dbReference>
<evidence type="ECO:0000256" key="1">
    <source>
        <dbReference type="SAM" id="MobiDB-lite"/>
    </source>
</evidence>
<keyword evidence="2" id="KW-0812">Transmembrane</keyword>
<reference evidence="3 4" key="1">
    <citation type="submission" date="2017-03" db="EMBL/GenBank/DDBJ databases">
        <title>Genome sequencing of Shewanella japonica KCTC 22435.</title>
        <authorList>
            <person name="Kim K.M."/>
        </authorList>
    </citation>
    <scope>NUCLEOTIDE SEQUENCE [LARGE SCALE GENOMIC DNA]</scope>
    <source>
        <strain evidence="3 4">KCTC 22435</strain>
    </source>
</reference>
<evidence type="ECO:0000256" key="2">
    <source>
        <dbReference type="SAM" id="Phobius"/>
    </source>
</evidence>
<sequence length="223" mass="24772">MKNTLSRGLTNLLPMVLSLWLFWSLFISLDGLGHFLLDIVELDNAFVGTGFILVAVLVFISGLLFSFSPFAWLYSWLEQQLMKFPLFKSVYGSIRDIAGLMKSDGKPKNQKTVLIKQANGGYVVGFIMNQTAPKPLTDALPDGDWVPVLFQLSYQMAGVTSLVKREDLIEVDWSFEDAMRFNLTAGISAKSITATNAKKPIKDSAKDTLVDSEPEAKNSDNKH</sequence>
<protein>
    <recommendedName>
        <fullName evidence="5">DUF502 domain-containing protein</fullName>
    </recommendedName>
</protein>
<keyword evidence="4" id="KW-1185">Reference proteome</keyword>